<dbReference type="PANTHER" id="PTHR11895">
    <property type="entry name" value="TRANSAMIDASE"/>
    <property type="match status" value="1"/>
</dbReference>
<dbReference type="InterPro" id="IPR023631">
    <property type="entry name" value="Amidase_dom"/>
</dbReference>
<dbReference type="OMA" id="NPLGAWY"/>
<dbReference type="PANTHER" id="PTHR11895:SF170">
    <property type="entry name" value="AMIDASE"/>
    <property type="match status" value="1"/>
</dbReference>
<dbReference type="STRING" id="283909.R7VGI6"/>
<name>R7VGI6_CAPTE</name>
<dbReference type="SUPFAM" id="SSF75304">
    <property type="entry name" value="Amidase signature (AS) enzymes"/>
    <property type="match status" value="1"/>
</dbReference>
<sequence length="512" mass="54809">MADNVYRTPAVQPPTVDKLRQIATKYGFGDTSEKDLQDYQVHISHLLKAYTKVSEYPEPTLPVNYPRTPGYRPGKEENKHNAWYYKSEIKGAPNGILSGKNVAIKDCIPVAGVPMMNGATMMEGYVPDIDATVVTRALDAGATIKGKAVCEFFCLSSGSSFTCGTGAILNPFDKTRSAGGSSNGCAVLLANGEVDLALAADQGGSIRLPASWCGVVGMKPTFGLVPYTGVATLEPTMDHVGPMARNAKDCALLLEAVAGCDGELDSRQRYDYTPPKYSEMLNGDLKGVKIGLVKEGFVGCEGEIDLLVKEAAMKLTAKGAVVEEVSISMHTDGAHIAVPVIAGGAYNHLILGNSGIGAKGYYPTGMISVGDRAMKSGYRELTPTLKKLLMLGEYVNETHGVKHYARSQNVSRLLAEAYDRVLGDYDVIVMPTIKFKPPKLPTGEPSIHEYLSAVFANIANVASFNVTGHPSLTVNAGFAEGLPVGMLICAKRFNDVMVLRVAHAHELIRDQK</sequence>
<reference evidence="4" key="1">
    <citation type="submission" date="2012-12" db="EMBL/GenBank/DDBJ databases">
        <authorList>
            <person name="Hellsten U."/>
            <person name="Grimwood J."/>
            <person name="Chapman J.A."/>
            <person name="Shapiro H."/>
            <person name="Aerts A."/>
            <person name="Otillar R.P."/>
            <person name="Terry A.Y."/>
            <person name="Boore J.L."/>
            <person name="Simakov O."/>
            <person name="Marletaz F."/>
            <person name="Cho S.-J."/>
            <person name="Edsinger-Gonzales E."/>
            <person name="Havlak P."/>
            <person name="Kuo D.-H."/>
            <person name="Larsson T."/>
            <person name="Lv J."/>
            <person name="Arendt D."/>
            <person name="Savage R."/>
            <person name="Osoegawa K."/>
            <person name="de Jong P."/>
            <person name="Lindberg D.R."/>
            <person name="Seaver E.C."/>
            <person name="Weisblat D.A."/>
            <person name="Putnam N.H."/>
            <person name="Grigoriev I.V."/>
            <person name="Rokhsar D.S."/>
        </authorList>
    </citation>
    <scope>NUCLEOTIDE SEQUENCE</scope>
    <source>
        <strain evidence="4">I ESC-2004</strain>
    </source>
</reference>
<dbReference type="InterPro" id="IPR036928">
    <property type="entry name" value="AS_sf"/>
</dbReference>
<evidence type="ECO:0000313" key="4">
    <source>
        <dbReference type="Proteomes" id="UP000014760"/>
    </source>
</evidence>
<proteinExistence type="predicted"/>
<keyword evidence="4" id="KW-1185">Reference proteome</keyword>
<dbReference type="AlphaFoldDB" id="R7VGI6"/>
<dbReference type="GO" id="GO:0003824">
    <property type="term" value="F:catalytic activity"/>
    <property type="evidence" value="ECO:0007669"/>
    <property type="project" value="InterPro"/>
</dbReference>
<protein>
    <recommendedName>
        <fullName evidence="1">Amidase domain-containing protein</fullName>
    </recommendedName>
</protein>
<dbReference type="InterPro" id="IPR000120">
    <property type="entry name" value="Amidase"/>
</dbReference>
<organism evidence="2">
    <name type="scientific">Capitella teleta</name>
    <name type="common">Polychaete worm</name>
    <dbReference type="NCBI Taxonomy" id="283909"/>
    <lineage>
        <taxon>Eukaryota</taxon>
        <taxon>Metazoa</taxon>
        <taxon>Spiralia</taxon>
        <taxon>Lophotrochozoa</taxon>
        <taxon>Annelida</taxon>
        <taxon>Polychaeta</taxon>
        <taxon>Sedentaria</taxon>
        <taxon>Scolecida</taxon>
        <taxon>Capitellidae</taxon>
        <taxon>Capitella</taxon>
    </lineage>
</organism>
<dbReference type="HOGENOM" id="CLU_009600_18_1_1"/>
<dbReference type="EMBL" id="KB292365">
    <property type="protein sequence ID" value="ELU17709.1"/>
    <property type="molecule type" value="Genomic_DNA"/>
</dbReference>
<feature type="domain" description="Amidase" evidence="1">
    <location>
        <begin position="76"/>
        <end position="499"/>
    </location>
</feature>
<dbReference type="Gene3D" id="3.90.1300.10">
    <property type="entry name" value="Amidase signature (AS) domain"/>
    <property type="match status" value="1"/>
</dbReference>
<dbReference type="Pfam" id="PF01425">
    <property type="entry name" value="Amidase"/>
    <property type="match status" value="1"/>
</dbReference>
<accession>R7VGI6</accession>
<dbReference type="Proteomes" id="UP000014760">
    <property type="component" value="Unassembled WGS sequence"/>
</dbReference>
<dbReference type="EnsemblMetazoa" id="CapteT165774">
    <property type="protein sequence ID" value="CapteP165774"/>
    <property type="gene ID" value="CapteG165774"/>
</dbReference>
<dbReference type="NCBIfam" id="NF005565">
    <property type="entry name" value="PRK07235.1"/>
    <property type="match status" value="1"/>
</dbReference>
<dbReference type="OrthoDB" id="421993at2759"/>
<reference evidence="2 4" key="2">
    <citation type="journal article" date="2013" name="Nature">
        <title>Insights into bilaterian evolution from three spiralian genomes.</title>
        <authorList>
            <person name="Simakov O."/>
            <person name="Marletaz F."/>
            <person name="Cho S.J."/>
            <person name="Edsinger-Gonzales E."/>
            <person name="Havlak P."/>
            <person name="Hellsten U."/>
            <person name="Kuo D.H."/>
            <person name="Larsson T."/>
            <person name="Lv J."/>
            <person name="Arendt D."/>
            <person name="Savage R."/>
            <person name="Osoegawa K."/>
            <person name="de Jong P."/>
            <person name="Grimwood J."/>
            <person name="Chapman J.A."/>
            <person name="Shapiro H."/>
            <person name="Aerts A."/>
            <person name="Otillar R.P."/>
            <person name="Terry A.Y."/>
            <person name="Boore J.L."/>
            <person name="Grigoriev I.V."/>
            <person name="Lindberg D.R."/>
            <person name="Seaver E.C."/>
            <person name="Weisblat D.A."/>
            <person name="Putnam N.H."/>
            <person name="Rokhsar D.S."/>
        </authorList>
    </citation>
    <scope>NUCLEOTIDE SEQUENCE</scope>
    <source>
        <strain evidence="2 4">I ESC-2004</strain>
    </source>
</reference>
<gene>
    <name evidence="2" type="ORF">CAPTEDRAFT_165774</name>
</gene>
<evidence type="ECO:0000259" key="1">
    <source>
        <dbReference type="Pfam" id="PF01425"/>
    </source>
</evidence>
<dbReference type="EMBL" id="AMQN01003982">
    <property type="status" value="NOT_ANNOTATED_CDS"/>
    <property type="molecule type" value="Genomic_DNA"/>
</dbReference>
<reference evidence="3" key="3">
    <citation type="submission" date="2015-06" db="UniProtKB">
        <authorList>
            <consortium name="EnsemblMetazoa"/>
        </authorList>
    </citation>
    <scope>IDENTIFICATION</scope>
</reference>
<evidence type="ECO:0000313" key="2">
    <source>
        <dbReference type="EMBL" id="ELU17709.1"/>
    </source>
</evidence>
<evidence type="ECO:0000313" key="3">
    <source>
        <dbReference type="EnsemblMetazoa" id="CapteP165774"/>
    </source>
</evidence>